<evidence type="ECO:0000313" key="5">
    <source>
        <dbReference type="EMBL" id="SYX83393.1"/>
    </source>
</evidence>
<dbReference type="PANTHER" id="PTHR10545">
    <property type="entry name" value="DIAMINE N-ACETYLTRANSFERASE"/>
    <property type="match status" value="1"/>
</dbReference>
<name>A0A383R9D0_PAEAL</name>
<evidence type="ECO:0000256" key="1">
    <source>
        <dbReference type="ARBA" id="ARBA00022679"/>
    </source>
</evidence>
<feature type="coiled-coil region" evidence="3">
    <location>
        <begin position="8"/>
        <end position="42"/>
    </location>
</feature>
<gene>
    <name evidence="5" type="ORF">PBLR_11815</name>
</gene>
<reference evidence="6" key="1">
    <citation type="submission" date="2018-08" db="EMBL/GenBank/DDBJ databases">
        <authorList>
            <person name="Chevrot R."/>
        </authorList>
    </citation>
    <scope>NUCLEOTIDE SEQUENCE [LARGE SCALE GENOMIC DNA]</scope>
</reference>
<dbReference type="Pfam" id="PF00583">
    <property type="entry name" value="Acetyltransf_1"/>
    <property type="match status" value="1"/>
</dbReference>
<dbReference type="PANTHER" id="PTHR10545:SF29">
    <property type="entry name" value="GH14572P-RELATED"/>
    <property type="match status" value="1"/>
</dbReference>
<dbReference type="CDD" id="cd04301">
    <property type="entry name" value="NAT_SF"/>
    <property type="match status" value="1"/>
</dbReference>
<dbReference type="EMBL" id="LS992241">
    <property type="protein sequence ID" value="SYX83393.1"/>
    <property type="molecule type" value="Genomic_DNA"/>
</dbReference>
<keyword evidence="1 5" id="KW-0808">Transferase</keyword>
<dbReference type="RefSeq" id="WP_138185497.1">
    <property type="nucleotide sequence ID" value="NZ_LS992241.1"/>
</dbReference>
<dbReference type="GO" id="GO:0008080">
    <property type="term" value="F:N-acetyltransferase activity"/>
    <property type="evidence" value="ECO:0007669"/>
    <property type="project" value="TreeGrafter"/>
</dbReference>
<feature type="domain" description="N-acetyltransferase" evidence="4">
    <location>
        <begin position="2"/>
        <end position="145"/>
    </location>
</feature>
<evidence type="ECO:0000259" key="4">
    <source>
        <dbReference type="PROSITE" id="PS51186"/>
    </source>
</evidence>
<evidence type="ECO:0000313" key="6">
    <source>
        <dbReference type="Proteomes" id="UP000304148"/>
    </source>
</evidence>
<proteinExistence type="predicted"/>
<evidence type="ECO:0000256" key="3">
    <source>
        <dbReference type="SAM" id="Coils"/>
    </source>
</evidence>
<protein>
    <submittedName>
        <fullName evidence="5">Acetyltransferase</fullName>
    </submittedName>
</protein>
<dbReference type="InterPro" id="IPR051016">
    <property type="entry name" value="Diverse_Substrate_AcTransf"/>
</dbReference>
<accession>A0A383R9D0</accession>
<dbReference type="Proteomes" id="UP000304148">
    <property type="component" value="Chromosome"/>
</dbReference>
<dbReference type="InterPro" id="IPR000182">
    <property type="entry name" value="GNAT_dom"/>
</dbReference>
<dbReference type="PROSITE" id="PS51186">
    <property type="entry name" value="GNAT"/>
    <property type="match status" value="1"/>
</dbReference>
<dbReference type="InterPro" id="IPR016181">
    <property type="entry name" value="Acyl_CoA_acyltransferase"/>
</dbReference>
<keyword evidence="2" id="KW-0012">Acyltransferase</keyword>
<organism evidence="5 6">
    <name type="scientific">Paenibacillus alvei</name>
    <name type="common">Bacillus alvei</name>
    <dbReference type="NCBI Taxonomy" id="44250"/>
    <lineage>
        <taxon>Bacteria</taxon>
        <taxon>Bacillati</taxon>
        <taxon>Bacillota</taxon>
        <taxon>Bacilli</taxon>
        <taxon>Bacillales</taxon>
        <taxon>Paenibacillaceae</taxon>
        <taxon>Paenibacillus</taxon>
    </lineage>
</organism>
<evidence type="ECO:0000256" key="2">
    <source>
        <dbReference type="ARBA" id="ARBA00023315"/>
    </source>
</evidence>
<dbReference type="Gene3D" id="3.40.630.30">
    <property type="match status" value="1"/>
</dbReference>
<dbReference type="SUPFAM" id="SSF55729">
    <property type="entry name" value="Acyl-CoA N-acyltransferases (Nat)"/>
    <property type="match status" value="1"/>
</dbReference>
<keyword evidence="3" id="KW-0175">Coiled coil</keyword>
<sequence>MMHIQTVARTQLDELAELYTELDQSETNIERLRERFIALQSNPDYTFIGAVDDGKLVDSVMGIRCYDLTGQCRPFMVLENMIVSKSYYRKGIGQILVEAVEKIAIESDCHSVVLISSAWRTESHQFYEKLGFTKDAVYGFIKPLN</sequence>
<dbReference type="AlphaFoldDB" id="A0A383R9D0"/>